<sequence length="100" mass="11007">MVMKHFTPQFKADAVALYRSRPEATIRQVTAGLGINPETLRDWVGAAGASRPRGHRAEVPTEPPTPLETESAVLCQKTLCDDKRLIPPHRVVCHGQLVRG</sequence>
<feature type="region of interest" description="Disordered" evidence="1">
    <location>
        <begin position="48"/>
        <end position="70"/>
    </location>
</feature>
<evidence type="ECO:0000256" key="1">
    <source>
        <dbReference type="SAM" id="MobiDB-lite"/>
    </source>
</evidence>
<dbReference type="AlphaFoldDB" id="A0A6G4VJ42"/>
<dbReference type="Gene3D" id="1.10.10.60">
    <property type="entry name" value="Homeodomain-like"/>
    <property type="match status" value="1"/>
</dbReference>
<gene>
    <name evidence="2" type="ORF">G5C60_40955</name>
</gene>
<dbReference type="InterPro" id="IPR009057">
    <property type="entry name" value="Homeodomain-like_sf"/>
</dbReference>
<dbReference type="InterPro" id="IPR002514">
    <property type="entry name" value="Transposase_8"/>
</dbReference>
<dbReference type="SUPFAM" id="SSF46689">
    <property type="entry name" value="Homeodomain-like"/>
    <property type="match status" value="1"/>
</dbReference>
<dbReference type="Proteomes" id="UP000472335">
    <property type="component" value="Unassembled WGS sequence"/>
</dbReference>
<evidence type="ECO:0000313" key="2">
    <source>
        <dbReference type="EMBL" id="NGO13797.1"/>
    </source>
</evidence>
<comment type="caution">
    <text evidence="2">The sequence shown here is derived from an EMBL/GenBank/DDBJ whole genome shotgun (WGS) entry which is preliminary data.</text>
</comment>
<keyword evidence="3" id="KW-1185">Reference proteome</keyword>
<name>A0A6G4VJ42_9ACTN</name>
<dbReference type="GO" id="GO:0004803">
    <property type="term" value="F:transposase activity"/>
    <property type="evidence" value="ECO:0007669"/>
    <property type="project" value="InterPro"/>
</dbReference>
<evidence type="ECO:0000313" key="3">
    <source>
        <dbReference type="Proteomes" id="UP000472335"/>
    </source>
</evidence>
<dbReference type="EMBL" id="JAAKZY010000212">
    <property type="protein sequence ID" value="NGO13797.1"/>
    <property type="molecule type" value="Genomic_DNA"/>
</dbReference>
<organism evidence="2 3">
    <name type="scientific">Streptomyces scabichelini</name>
    <dbReference type="NCBI Taxonomy" id="2711217"/>
    <lineage>
        <taxon>Bacteria</taxon>
        <taxon>Bacillati</taxon>
        <taxon>Actinomycetota</taxon>
        <taxon>Actinomycetes</taxon>
        <taxon>Kitasatosporales</taxon>
        <taxon>Streptomycetaceae</taxon>
        <taxon>Streptomyces</taxon>
    </lineage>
</organism>
<dbReference type="GO" id="GO:0006313">
    <property type="term" value="P:DNA transposition"/>
    <property type="evidence" value="ECO:0007669"/>
    <property type="project" value="InterPro"/>
</dbReference>
<protein>
    <submittedName>
        <fullName evidence="2">Transposase</fullName>
    </submittedName>
</protein>
<proteinExistence type="predicted"/>
<dbReference type="Pfam" id="PF01527">
    <property type="entry name" value="HTH_Tnp_1"/>
    <property type="match status" value="1"/>
</dbReference>
<reference evidence="2 3" key="1">
    <citation type="submission" date="2020-02" db="EMBL/GenBank/DDBJ databases">
        <title>Whole-genome analyses of novel actinobacteria.</title>
        <authorList>
            <person name="Sahin N."/>
            <person name="Gencbay T."/>
        </authorList>
    </citation>
    <scope>NUCLEOTIDE SEQUENCE [LARGE SCALE GENOMIC DNA]</scope>
    <source>
        <strain evidence="2 3">HC44</strain>
    </source>
</reference>
<dbReference type="GO" id="GO:0003677">
    <property type="term" value="F:DNA binding"/>
    <property type="evidence" value="ECO:0007669"/>
    <property type="project" value="InterPro"/>
</dbReference>
<accession>A0A6G4VJ42</accession>